<dbReference type="eggNOG" id="ENOG5031A82">
    <property type="taxonomic scope" value="Bacteria"/>
</dbReference>
<evidence type="ECO:0000313" key="1">
    <source>
        <dbReference type="EMBL" id="CAK08184.1"/>
    </source>
</evidence>
<protein>
    <submittedName>
        <fullName evidence="1">Uncharacterized protein</fullName>
    </submittedName>
</protein>
<dbReference type="KEGG" id="rle:RL2695"/>
<dbReference type="EnsemblBacteria" id="CAK08184">
    <property type="protein sequence ID" value="CAK08184"/>
    <property type="gene ID" value="RL2695"/>
</dbReference>
<proteinExistence type="predicted"/>
<dbReference type="EMBL" id="AM236080">
    <property type="protein sequence ID" value="CAK08184.1"/>
    <property type="molecule type" value="Genomic_DNA"/>
</dbReference>
<evidence type="ECO:0000313" key="2">
    <source>
        <dbReference type="Proteomes" id="UP000006575"/>
    </source>
</evidence>
<sequence length="91" mass="10475">MTRSAEAGRQSMGWKRMAEQKMDQTLFSNLCKAGKFKEALGLAIQGHEDEKYTPSRFSIDKKTRLPIFYRGNKRVEPDEEGVWQLAKNPNP</sequence>
<dbReference type="AlphaFoldDB" id="Q1MFT9"/>
<organism evidence="1 2">
    <name type="scientific">Rhizobium johnstonii (strain DSM 114642 / LMG 32736 / 3841)</name>
    <name type="common">Rhizobium leguminosarum bv. viciae</name>
    <dbReference type="NCBI Taxonomy" id="216596"/>
    <lineage>
        <taxon>Bacteria</taxon>
        <taxon>Pseudomonadati</taxon>
        <taxon>Pseudomonadota</taxon>
        <taxon>Alphaproteobacteria</taxon>
        <taxon>Hyphomicrobiales</taxon>
        <taxon>Rhizobiaceae</taxon>
        <taxon>Rhizobium/Agrobacterium group</taxon>
        <taxon>Rhizobium</taxon>
        <taxon>Rhizobium johnstonii</taxon>
    </lineage>
</organism>
<name>Q1MFT9_RHIJ3</name>
<dbReference type="Proteomes" id="UP000006575">
    <property type="component" value="Chromosome"/>
</dbReference>
<keyword evidence="2" id="KW-1185">Reference proteome</keyword>
<accession>Q1MFT9</accession>
<reference evidence="1 2" key="1">
    <citation type="journal article" date="2006" name="Genome Biol.">
        <title>The genome of Rhizobium leguminosarum has recognizable core and accessory components.</title>
        <authorList>
            <person name="Young J.W."/>
            <person name="Crossman L.C."/>
            <person name="Johnston A.W.B."/>
            <person name="Thomson N.R."/>
            <person name="Ghazoui Z.F."/>
            <person name="Hull K.H."/>
            <person name="Wexler M."/>
            <person name="Curson A.R.J."/>
            <person name="Todd J.D."/>
            <person name="Poole P.S."/>
            <person name="Mauchline T.H."/>
            <person name="East A.K."/>
            <person name="Quail M.A."/>
            <person name="Churcher C."/>
            <person name="Arrowsmith C."/>
            <person name="Cherevach A."/>
            <person name="Chillingworth T."/>
            <person name="Clarke K."/>
            <person name="Cronin A."/>
            <person name="Davis P."/>
            <person name="Fraser A."/>
            <person name="Hance Z."/>
            <person name="Hauser H."/>
            <person name="Jagels K."/>
            <person name="Moule S."/>
            <person name="Mungall K."/>
            <person name="Norbertczak H."/>
            <person name="Rabbinowitsch E."/>
            <person name="Sanders M."/>
            <person name="Simmonds M."/>
            <person name="Whitehead S."/>
            <person name="Parkhill J."/>
        </authorList>
    </citation>
    <scope>NUCLEOTIDE SEQUENCE [LARGE SCALE GENOMIC DNA]</scope>
    <source>
        <strain evidence="2">DSM 114642 / LMG 32736 / 3841</strain>
    </source>
</reference>
<gene>
    <name evidence="1" type="ordered locus">RL2695</name>
</gene>
<dbReference type="HOGENOM" id="CLU_187691_0_0_5"/>